<evidence type="ECO:0000256" key="2">
    <source>
        <dbReference type="ARBA" id="ARBA00022989"/>
    </source>
</evidence>
<evidence type="ECO:0000256" key="1">
    <source>
        <dbReference type="ARBA" id="ARBA00022692"/>
    </source>
</evidence>
<dbReference type="InterPro" id="IPR002126">
    <property type="entry name" value="Cadherin-like_dom"/>
</dbReference>
<feature type="domain" description="Cadherin" evidence="5">
    <location>
        <begin position="536"/>
        <end position="640"/>
    </location>
</feature>
<dbReference type="Gene3D" id="2.60.40.60">
    <property type="entry name" value="Cadherins"/>
    <property type="match status" value="5"/>
</dbReference>
<dbReference type="EMBL" id="JBJQND010000006">
    <property type="protein sequence ID" value="KAL3874013.1"/>
    <property type="molecule type" value="Genomic_DNA"/>
</dbReference>
<protein>
    <recommendedName>
        <fullName evidence="5">Cadherin domain-containing protein</fullName>
    </recommendedName>
</protein>
<evidence type="ECO:0000256" key="4">
    <source>
        <dbReference type="SAM" id="Phobius"/>
    </source>
</evidence>
<dbReference type="Pfam" id="PF00028">
    <property type="entry name" value="Cadherin"/>
    <property type="match status" value="1"/>
</dbReference>
<dbReference type="PANTHER" id="PTHR24026:SF126">
    <property type="entry name" value="PROTOCADHERIN FAT 4"/>
    <property type="match status" value="1"/>
</dbReference>
<evidence type="ECO:0000313" key="6">
    <source>
        <dbReference type="EMBL" id="KAL3874013.1"/>
    </source>
</evidence>
<keyword evidence="4" id="KW-0472">Membrane</keyword>
<evidence type="ECO:0000259" key="5">
    <source>
        <dbReference type="PROSITE" id="PS50268"/>
    </source>
</evidence>
<feature type="transmembrane region" description="Helical" evidence="4">
    <location>
        <begin position="754"/>
        <end position="775"/>
    </location>
</feature>
<dbReference type="PRINTS" id="PR00205">
    <property type="entry name" value="CADHERIN"/>
</dbReference>
<proteinExistence type="predicted"/>
<dbReference type="GO" id="GO:0005886">
    <property type="term" value="C:plasma membrane"/>
    <property type="evidence" value="ECO:0007669"/>
    <property type="project" value="UniProtKB-SubCell"/>
</dbReference>
<dbReference type="PANTHER" id="PTHR24026">
    <property type="entry name" value="FAT ATYPICAL CADHERIN-RELATED"/>
    <property type="match status" value="1"/>
</dbReference>
<gene>
    <name evidence="6" type="ORF">ACJMK2_037082</name>
</gene>
<dbReference type="AlphaFoldDB" id="A0ABD3WMN7"/>
<feature type="domain" description="Cadherin" evidence="5">
    <location>
        <begin position="433"/>
        <end position="535"/>
    </location>
</feature>
<evidence type="ECO:0000256" key="3">
    <source>
        <dbReference type="PROSITE-ProRule" id="PRU00043"/>
    </source>
</evidence>
<dbReference type="PROSITE" id="PS50268">
    <property type="entry name" value="CADHERIN_2"/>
    <property type="match status" value="3"/>
</dbReference>
<dbReference type="InterPro" id="IPR015919">
    <property type="entry name" value="Cadherin-like_sf"/>
</dbReference>
<accession>A0ABD3WMN7</accession>
<keyword evidence="2 4" id="KW-1133">Transmembrane helix</keyword>
<feature type="domain" description="Cadherin" evidence="5">
    <location>
        <begin position="641"/>
        <end position="746"/>
    </location>
</feature>
<keyword evidence="3" id="KW-0106">Calcium</keyword>
<keyword evidence="1 4" id="KW-0812">Transmembrane</keyword>
<dbReference type="Proteomes" id="UP001634394">
    <property type="component" value="Unassembled WGS sequence"/>
</dbReference>
<reference evidence="6 7" key="1">
    <citation type="submission" date="2024-11" db="EMBL/GenBank/DDBJ databases">
        <title>Chromosome-level genome assembly of the freshwater bivalve Anodonta woodiana.</title>
        <authorList>
            <person name="Chen X."/>
        </authorList>
    </citation>
    <scope>NUCLEOTIDE SEQUENCE [LARGE SCALE GENOMIC DNA]</scope>
    <source>
        <strain evidence="6">MN2024</strain>
        <tissue evidence="6">Gills</tissue>
    </source>
</reference>
<organism evidence="6 7">
    <name type="scientific">Sinanodonta woodiana</name>
    <name type="common">Chinese pond mussel</name>
    <name type="synonym">Anodonta woodiana</name>
    <dbReference type="NCBI Taxonomy" id="1069815"/>
    <lineage>
        <taxon>Eukaryota</taxon>
        <taxon>Metazoa</taxon>
        <taxon>Spiralia</taxon>
        <taxon>Lophotrochozoa</taxon>
        <taxon>Mollusca</taxon>
        <taxon>Bivalvia</taxon>
        <taxon>Autobranchia</taxon>
        <taxon>Heteroconchia</taxon>
        <taxon>Palaeoheterodonta</taxon>
        <taxon>Unionida</taxon>
        <taxon>Unionoidea</taxon>
        <taxon>Unionidae</taxon>
        <taxon>Unioninae</taxon>
        <taxon>Sinanodonta</taxon>
    </lineage>
</organism>
<sequence>MLLDPVTCCGVIKVWTAYFKRNGTIHFDIWRPTGTNFKLVGTYEFATVTSDGLERWIVDEKYTVYPGDYIGWFTPMKEMVAYINENASGKAKSVIFFTLRPSSLPLGQGLSWSKAETQSSKTYAIKAEYAANQKPYFVNLDARIQVVPHTAIGTVLYTISATDPDVSDTTITQLSYNMTSQSQLFSFDPSTRQVRVSADIPYSFVEECLTFYVQDICEHNQKKQLCISTDNVPPTIVCTPQTAFIKENTPGNVDLTSVVVSDPTDDVTCSLRTWPPNNHFRLNGANFDYTIYVDANPGFRVVDQSMYTVEVTCTDLKNTTKWNCTVQILPSERPMFTNLPSLLPLSTGNVKGEIVYTVSVTDPDSTSFDFSMTCKPSPCPFTIYNTGHIQLTEDIIKLTASGYELNITVTDGYHNISSYLAVIYGANVYPKFTNLPGKLSVEENTARGTSVYTVIATDSNRDTLTYSMKSSPESGMDYFSIDNFSGLISTSTTRSIDFETMETFYKFTVTVTDGTFFVSESLSINITNVNEQPTFSRNTYRIVANESKAYSTLPDPNFIVNDVDFGDTHLFKLDCLGNNEYFNMNDTTSILSFAVDYDLDVPGKQRFITCIVIATDRGGLTATATLSITINEINDNTPKFEADRYTFNVYRGSAIGLMIGRVSATDADIGTNGEIVYSTDAIENFDVSLAGLITLQGYNAAHINSIKVYATDAGSPARTGTASVTVIIIEPTSTASSSTTTGYKSFIEDKRNTAWIVILALLALITTLLAVWLCWRSIRSWPIGFDPFYECHLPEIPGTVILDRCNSF</sequence>
<comment type="caution">
    <text evidence="6">The sequence shown here is derived from an EMBL/GenBank/DDBJ whole genome shotgun (WGS) entry which is preliminary data.</text>
</comment>
<dbReference type="SMART" id="SM00112">
    <property type="entry name" value="CA"/>
    <property type="match status" value="3"/>
</dbReference>
<dbReference type="SUPFAM" id="SSF49313">
    <property type="entry name" value="Cadherin-like"/>
    <property type="match status" value="5"/>
</dbReference>
<dbReference type="GO" id="GO:0005509">
    <property type="term" value="F:calcium ion binding"/>
    <property type="evidence" value="ECO:0007669"/>
    <property type="project" value="UniProtKB-UniRule"/>
</dbReference>
<keyword evidence="7" id="KW-1185">Reference proteome</keyword>
<name>A0ABD3WMN7_SINWO</name>
<dbReference type="GO" id="GO:0007155">
    <property type="term" value="P:cell adhesion"/>
    <property type="evidence" value="ECO:0007669"/>
    <property type="project" value="UniProtKB-KW"/>
</dbReference>
<dbReference type="CDD" id="cd11304">
    <property type="entry name" value="Cadherin_repeat"/>
    <property type="match status" value="4"/>
</dbReference>
<evidence type="ECO:0000313" key="7">
    <source>
        <dbReference type="Proteomes" id="UP001634394"/>
    </source>
</evidence>